<keyword evidence="3" id="KW-1185">Reference proteome</keyword>
<feature type="region of interest" description="Disordered" evidence="1">
    <location>
        <begin position="1"/>
        <end position="32"/>
    </location>
</feature>
<evidence type="ECO:0000313" key="2">
    <source>
        <dbReference type="EnsemblProtists" id="EOD08861"/>
    </source>
</evidence>
<name>A0A0D3IC76_EMIH1</name>
<dbReference type="AlphaFoldDB" id="A0A0D3IC76"/>
<accession>A0A0D3IC76</accession>
<protein>
    <submittedName>
        <fullName evidence="2">Uncharacterized protein</fullName>
    </submittedName>
</protein>
<dbReference type="EnsemblProtists" id="EOD08861">
    <property type="protein sequence ID" value="EOD08861"/>
    <property type="gene ID" value="EMIHUDRAFT_217165"/>
</dbReference>
<feature type="region of interest" description="Disordered" evidence="1">
    <location>
        <begin position="44"/>
        <end position="65"/>
    </location>
</feature>
<dbReference type="Proteomes" id="UP000013827">
    <property type="component" value="Unassembled WGS sequence"/>
</dbReference>
<dbReference type="GeneID" id="17254919"/>
<reference evidence="3" key="1">
    <citation type="journal article" date="2013" name="Nature">
        <title>Pan genome of the phytoplankton Emiliania underpins its global distribution.</title>
        <authorList>
            <person name="Read B.A."/>
            <person name="Kegel J."/>
            <person name="Klute M.J."/>
            <person name="Kuo A."/>
            <person name="Lefebvre S.C."/>
            <person name="Maumus F."/>
            <person name="Mayer C."/>
            <person name="Miller J."/>
            <person name="Monier A."/>
            <person name="Salamov A."/>
            <person name="Young J."/>
            <person name="Aguilar M."/>
            <person name="Claverie J.M."/>
            <person name="Frickenhaus S."/>
            <person name="Gonzalez K."/>
            <person name="Herman E.K."/>
            <person name="Lin Y.C."/>
            <person name="Napier J."/>
            <person name="Ogata H."/>
            <person name="Sarno A.F."/>
            <person name="Shmutz J."/>
            <person name="Schroeder D."/>
            <person name="de Vargas C."/>
            <person name="Verret F."/>
            <person name="von Dassow P."/>
            <person name="Valentin K."/>
            <person name="Van de Peer Y."/>
            <person name="Wheeler G."/>
            <person name="Dacks J.B."/>
            <person name="Delwiche C.F."/>
            <person name="Dyhrman S.T."/>
            <person name="Glockner G."/>
            <person name="John U."/>
            <person name="Richards T."/>
            <person name="Worden A.Z."/>
            <person name="Zhang X."/>
            <person name="Grigoriev I.V."/>
            <person name="Allen A.E."/>
            <person name="Bidle K."/>
            <person name="Borodovsky M."/>
            <person name="Bowler C."/>
            <person name="Brownlee C."/>
            <person name="Cock J.M."/>
            <person name="Elias M."/>
            <person name="Gladyshev V.N."/>
            <person name="Groth M."/>
            <person name="Guda C."/>
            <person name="Hadaegh A."/>
            <person name="Iglesias-Rodriguez M.D."/>
            <person name="Jenkins J."/>
            <person name="Jones B.M."/>
            <person name="Lawson T."/>
            <person name="Leese F."/>
            <person name="Lindquist E."/>
            <person name="Lobanov A."/>
            <person name="Lomsadze A."/>
            <person name="Malik S.B."/>
            <person name="Marsh M.E."/>
            <person name="Mackinder L."/>
            <person name="Mock T."/>
            <person name="Mueller-Roeber B."/>
            <person name="Pagarete A."/>
            <person name="Parker M."/>
            <person name="Probert I."/>
            <person name="Quesneville H."/>
            <person name="Raines C."/>
            <person name="Rensing S.A."/>
            <person name="Riano-Pachon D.M."/>
            <person name="Richier S."/>
            <person name="Rokitta S."/>
            <person name="Shiraiwa Y."/>
            <person name="Soanes D.M."/>
            <person name="van der Giezen M."/>
            <person name="Wahlund T.M."/>
            <person name="Williams B."/>
            <person name="Wilson W."/>
            <person name="Wolfe G."/>
            <person name="Wurch L.L."/>
        </authorList>
    </citation>
    <scope>NUCLEOTIDE SEQUENCE</scope>
</reference>
<organism evidence="2 3">
    <name type="scientific">Emiliania huxleyi (strain CCMP1516)</name>
    <dbReference type="NCBI Taxonomy" id="280463"/>
    <lineage>
        <taxon>Eukaryota</taxon>
        <taxon>Haptista</taxon>
        <taxon>Haptophyta</taxon>
        <taxon>Prymnesiophyceae</taxon>
        <taxon>Isochrysidales</taxon>
        <taxon>Noelaerhabdaceae</taxon>
        <taxon>Emiliania</taxon>
    </lineage>
</organism>
<proteinExistence type="predicted"/>
<dbReference type="KEGG" id="ehx:EMIHUDRAFT_217165"/>
<evidence type="ECO:0000313" key="3">
    <source>
        <dbReference type="Proteomes" id="UP000013827"/>
    </source>
</evidence>
<evidence type="ECO:0000256" key="1">
    <source>
        <dbReference type="SAM" id="MobiDB-lite"/>
    </source>
</evidence>
<dbReference type="RefSeq" id="XP_005761290.1">
    <property type="nucleotide sequence ID" value="XM_005761233.1"/>
</dbReference>
<dbReference type="HOGENOM" id="CLU_2854379_0_0_1"/>
<dbReference type="PaxDb" id="2903-EOD08861"/>
<reference evidence="2" key="2">
    <citation type="submission" date="2024-10" db="UniProtKB">
        <authorList>
            <consortium name="EnsemblProtists"/>
        </authorList>
    </citation>
    <scope>IDENTIFICATION</scope>
</reference>
<sequence>MQSTQNTPPTIAATGSPRPPSSSALGGALGDHEPSQLLLALVLGAPQPKNQPDAQACPPPPQLLS</sequence>